<keyword evidence="2" id="KW-0812">Transmembrane</keyword>
<evidence type="ECO:0000313" key="4">
    <source>
        <dbReference type="Proteomes" id="UP001283361"/>
    </source>
</evidence>
<keyword evidence="2" id="KW-1133">Transmembrane helix</keyword>
<evidence type="ECO:0000256" key="2">
    <source>
        <dbReference type="SAM" id="Phobius"/>
    </source>
</evidence>
<reference evidence="3" key="1">
    <citation type="journal article" date="2023" name="G3 (Bethesda)">
        <title>A reference genome for the long-term kleptoplast-retaining sea slug Elysia crispata morphotype clarki.</title>
        <authorList>
            <person name="Eastman K.E."/>
            <person name="Pendleton A.L."/>
            <person name="Shaikh M.A."/>
            <person name="Suttiyut T."/>
            <person name="Ogas R."/>
            <person name="Tomko P."/>
            <person name="Gavelis G."/>
            <person name="Widhalm J.R."/>
            <person name="Wisecaver J.H."/>
        </authorList>
    </citation>
    <scope>NUCLEOTIDE SEQUENCE</scope>
    <source>
        <strain evidence="3">ECLA1</strain>
    </source>
</reference>
<feature type="compositionally biased region" description="Basic and acidic residues" evidence="1">
    <location>
        <begin position="240"/>
        <end position="249"/>
    </location>
</feature>
<accession>A0AAE1A582</accession>
<feature type="region of interest" description="Disordered" evidence="1">
    <location>
        <begin position="229"/>
        <end position="249"/>
    </location>
</feature>
<keyword evidence="4" id="KW-1185">Reference proteome</keyword>
<evidence type="ECO:0000313" key="3">
    <source>
        <dbReference type="EMBL" id="KAK3781554.1"/>
    </source>
</evidence>
<dbReference type="AlphaFoldDB" id="A0AAE1A582"/>
<name>A0AAE1A582_9GAST</name>
<organism evidence="3 4">
    <name type="scientific">Elysia crispata</name>
    <name type="common">lettuce slug</name>
    <dbReference type="NCBI Taxonomy" id="231223"/>
    <lineage>
        <taxon>Eukaryota</taxon>
        <taxon>Metazoa</taxon>
        <taxon>Spiralia</taxon>
        <taxon>Lophotrochozoa</taxon>
        <taxon>Mollusca</taxon>
        <taxon>Gastropoda</taxon>
        <taxon>Heterobranchia</taxon>
        <taxon>Euthyneura</taxon>
        <taxon>Panpulmonata</taxon>
        <taxon>Sacoglossa</taxon>
        <taxon>Placobranchoidea</taxon>
        <taxon>Plakobranchidae</taxon>
        <taxon>Elysia</taxon>
    </lineage>
</organism>
<comment type="caution">
    <text evidence="3">The sequence shown here is derived from an EMBL/GenBank/DDBJ whole genome shotgun (WGS) entry which is preliminary data.</text>
</comment>
<proteinExistence type="predicted"/>
<evidence type="ECO:0000256" key="1">
    <source>
        <dbReference type="SAM" id="MobiDB-lite"/>
    </source>
</evidence>
<keyword evidence="2" id="KW-0472">Membrane</keyword>
<protein>
    <submittedName>
        <fullName evidence="3">Uncharacterized protein</fullName>
    </submittedName>
</protein>
<sequence>MSPAVWYITWLSQEPCLSVHNLAFTGALLFGALLFDIYYGYHRSAAARYITWLSQDTCCLIHNLAVAGDLLFGSKSNCYRNPGCSSVHNLAATEAFFLVDFDSLFFKQNVDLDPIFIRRCVDLIISLIGRTVVARLVTCWCLQNNDCSCDRERVFFTEAATCLWLKPPSAEADAHAPAEQHAWHVHRAGSQGRRLTRADNRGLRSLSKLGSGDGEDLTCTDLLESMEPVSATVECPPQLPHDEGLPTGD</sequence>
<dbReference type="EMBL" id="JAWDGP010002623">
    <property type="protein sequence ID" value="KAK3781554.1"/>
    <property type="molecule type" value="Genomic_DNA"/>
</dbReference>
<dbReference type="Proteomes" id="UP001283361">
    <property type="component" value="Unassembled WGS sequence"/>
</dbReference>
<gene>
    <name evidence="3" type="ORF">RRG08_054893</name>
</gene>
<feature type="transmembrane region" description="Helical" evidence="2">
    <location>
        <begin position="20"/>
        <end position="41"/>
    </location>
</feature>